<dbReference type="AlphaFoldDB" id="A0A372IJT6"/>
<dbReference type="EMBL" id="QVQT01000008">
    <property type="protein sequence ID" value="RFU15009.1"/>
    <property type="molecule type" value="Genomic_DNA"/>
</dbReference>
<evidence type="ECO:0000259" key="4">
    <source>
        <dbReference type="Pfam" id="PF09100"/>
    </source>
</evidence>
<feature type="domain" description="Quinohemoprotein amine dehydrogenase alpha subunit haem binding" evidence="2">
    <location>
        <begin position="51"/>
        <end position="183"/>
    </location>
</feature>
<feature type="signal peptide" evidence="1">
    <location>
        <begin position="1"/>
        <end position="30"/>
    </location>
</feature>
<dbReference type="InterPro" id="IPR036909">
    <property type="entry name" value="Cyt_c-like_dom_sf"/>
</dbReference>
<dbReference type="RefSeq" id="WP_117303431.1">
    <property type="nucleotide sequence ID" value="NZ_QVQT02000008.1"/>
</dbReference>
<dbReference type="Proteomes" id="UP000264702">
    <property type="component" value="Unassembled WGS sequence"/>
</dbReference>
<dbReference type="InterPro" id="IPR015184">
    <property type="entry name" value="QH-AmDH_asu_dom_IV"/>
</dbReference>
<dbReference type="Pfam" id="PF14930">
    <property type="entry name" value="Qn_am_d_aII"/>
    <property type="match status" value="1"/>
</dbReference>
<proteinExistence type="predicted"/>
<dbReference type="InterPro" id="IPR015183">
    <property type="entry name" value="QH-AmDH_asu_dom_III"/>
</dbReference>
<keyword evidence="1" id="KW-0732">Signal</keyword>
<evidence type="ECO:0000259" key="3">
    <source>
        <dbReference type="Pfam" id="PF09099"/>
    </source>
</evidence>
<name>A0A372IJT6_9BACT</name>
<dbReference type="InterPro" id="IPR015182">
    <property type="entry name" value="QH-AmDH_asu_heme-bd_dom"/>
</dbReference>
<dbReference type="SUPFAM" id="SSF81296">
    <property type="entry name" value="E set domains"/>
    <property type="match status" value="2"/>
</dbReference>
<dbReference type="GO" id="GO:0009055">
    <property type="term" value="F:electron transfer activity"/>
    <property type="evidence" value="ECO:0007669"/>
    <property type="project" value="InterPro"/>
</dbReference>
<evidence type="ECO:0000313" key="6">
    <source>
        <dbReference type="EMBL" id="RFU15009.1"/>
    </source>
</evidence>
<comment type="caution">
    <text evidence="6">The sequence shown here is derived from an EMBL/GenBank/DDBJ whole genome shotgun (WGS) entry which is preliminary data.</text>
</comment>
<protein>
    <submittedName>
        <fullName evidence="6">Quinohemoprotein amine dehydrogenase subunit alpha</fullName>
    </submittedName>
</protein>
<dbReference type="SUPFAM" id="SSF46626">
    <property type="entry name" value="Cytochrome c"/>
    <property type="match status" value="2"/>
</dbReference>
<feature type="chain" id="PRO_5017084314" evidence="1">
    <location>
        <begin position="31"/>
        <end position="582"/>
    </location>
</feature>
<feature type="domain" description="Quinohemoprotein amine dehydrogenase alpha subunit" evidence="3">
    <location>
        <begin position="363"/>
        <end position="440"/>
    </location>
</feature>
<organism evidence="6 7">
    <name type="scientific">Paracidobacterium acidisoli</name>
    <dbReference type="NCBI Taxonomy" id="2303751"/>
    <lineage>
        <taxon>Bacteria</taxon>
        <taxon>Pseudomonadati</taxon>
        <taxon>Acidobacteriota</taxon>
        <taxon>Terriglobia</taxon>
        <taxon>Terriglobales</taxon>
        <taxon>Acidobacteriaceae</taxon>
        <taxon>Paracidobacterium</taxon>
    </lineage>
</organism>
<feature type="domain" description="Quinohemoprotein amine dehydrogenase alpha subunit" evidence="5">
    <location>
        <begin position="235"/>
        <end position="350"/>
    </location>
</feature>
<dbReference type="GO" id="GO:0020037">
    <property type="term" value="F:heme binding"/>
    <property type="evidence" value="ECO:0007669"/>
    <property type="project" value="InterPro"/>
</dbReference>
<evidence type="ECO:0000259" key="2">
    <source>
        <dbReference type="Pfam" id="PF09098"/>
    </source>
</evidence>
<dbReference type="Pfam" id="PF09099">
    <property type="entry name" value="Qn_am_d_aIII"/>
    <property type="match status" value="1"/>
</dbReference>
<dbReference type="Pfam" id="PF09098">
    <property type="entry name" value="Dehyd-heme_bind"/>
    <property type="match status" value="1"/>
</dbReference>
<dbReference type="Gene3D" id="2.40.128.120">
    <property type="entry name" value="Quinohemoprotein amine dehydrogenase alpha subunit, domain 2"/>
    <property type="match status" value="1"/>
</dbReference>
<accession>A0A372IJT6</accession>
<keyword evidence="7" id="KW-1185">Reference proteome</keyword>
<dbReference type="NCBIfam" id="TIGR03908">
    <property type="entry name" value="QH_alpha"/>
    <property type="match status" value="1"/>
</dbReference>
<dbReference type="Pfam" id="PF09100">
    <property type="entry name" value="Qn_am_d_aIV"/>
    <property type="match status" value="1"/>
</dbReference>
<dbReference type="InterPro" id="IPR014756">
    <property type="entry name" value="Ig_E-set"/>
</dbReference>
<evidence type="ECO:0000256" key="1">
    <source>
        <dbReference type="SAM" id="SignalP"/>
    </source>
</evidence>
<gene>
    <name evidence="6" type="primary">peaA</name>
    <name evidence="6" type="ORF">D0Y96_19595</name>
</gene>
<dbReference type="OrthoDB" id="5345472at2"/>
<dbReference type="InterPro" id="IPR009111">
    <property type="entry name" value="QH-AmDH_asu_dom2"/>
</dbReference>
<dbReference type="InterPro" id="IPR036718">
    <property type="entry name" value="H-AmDH_asu_dom2_sf"/>
</dbReference>
<reference evidence="6 7" key="1">
    <citation type="submission" date="2018-08" db="EMBL/GenBank/DDBJ databases">
        <title>Acidipila sp. 4G-K13, an acidobacterium isolated from forest soil.</title>
        <authorList>
            <person name="Gao Z.-H."/>
            <person name="Qiu L.-H."/>
        </authorList>
    </citation>
    <scope>NUCLEOTIDE SEQUENCE [LARGE SCALE GENOMIC DNA]</scope>
    <source>
        <strain evidence="6 7">4G-K13</strain>
    </source>
</reference>
<sequence length="582" mass="63069">MAGSAKRKHYWISCSTLFLAATLTFMPLSAAAQGASAKTDEGHEAGIPVTDQLVLTKCGTCHEPDAKGNMSRISWIRTTPEGWEEAIKRMVRLNGLSLSPDEARHILRYLSDSHGLAPAEAEPVEYYSEHRIVDETIADPDVRHACASCHALARPLSWHRSQDDWKYLVNMHVAFFPAIEFTSFQLPARRGDSESPTPAAAPVSPLDKALAFIRRSAPLSTPSWSEWQASMSDPKLAGRWLVTGEEPGKGRFFGEVTIAPGAEADQFTTKTTIHYVDGTSETLSEEGSSIVYTGFQWRGRSAVQQPGTAVGSPKTIREVMLVSPDQSTMKGRWFWGVYEEFGMDVKLRRAQEGPVILGTDLSALRTGTTGTKVTIYGDHLPDDLSAANIDLGTGVKVASVLNHSASSITVSVDVAADATPGMRTISAGAATVQNAFAVYRQVDFIRVTPVTPIAHLGSESHEKGYAQFAAHGYSFGPDGKPDTADDIDLGPMKATWKLEEFIASYGDDDTQFVGSVDANTGLFTPSSDGPDPKRRSMRNNYGDIWVVGTVTPEGSTGQLSARSYLIVSVPQYVQYDQPEVGQ</sequence>
<dbReference type="InterPro" id="IPR023887">
    <property type="entry name" value="QH-AmDH_asu"/>
</dbReference>
<evidence type="ECO:0000259" key="5">
    <source>
        <dbReference type="Pfam" id="PF14930"/>
    </source>
</evidence>
<dbReference type="SUPFAM" id="SSF69298">
    <property type="entry name" value="Quinohemoprotein amine dehydrogenase A chain, domain 3"/>
    <property type="match status" value="1"/>
</dbReference>
<dbReference type="InterPro" id="IPR013783">
    <property type="entry name" value="Ig-like_fold"/>
</dbReference>
<evidence type="ECO:0000313" key="7">
    <source>
        <dbReference type="Proteomes" id="UP000264702"/>
    </source>
</evidence>
<dbReference type="Gene3D" id="2.60.40.10">
    <property type="entry name" value="Immunoglobulins"/>
    <property type="match status" value="2"/>
</dbReference>
<feature type="domain" description="Quinohemoprotein amine dehydrogenase alpha subunit" evidence="4">
    <location>
        <begin position="445"/>
        <end position="575"/>
    </location>
</feature>
<dbReference type="Gene3D" id="1.10.760.10">
    <property type="entry name" value="Cytochrome c-like domain"/>
    <property type="match status" value="1"/>
</dbReference>